<dbReference type="RefSeq" id="XP_060460211.1">
    <property type="nucleotide sequence ID" value="XM_060603970.1"/>
</dbReference>
<keyword evidence="3 10" id="KW-0813">Transport</keyword>
<evidence type="ECO:0000256" key="6">
    <source>
        <dbReference type="ARBA" id="ARBA00022837"/>
    </source>
</evidence>
<dbReference type="GO" id="GO:0015369">
    <property type="term" value="F:calcium:proton antiporter activity"/>
    <property type="evidence" value="ECO:0007669"/>
    <property type="project" value="UniProtKB-UniRule"/>
</dbReference>
<comment type="subcellular location">
    <subcellularLocation>
        <location evidence="1">Endomembrane system</location>
        <topology evidence="1">Multi-pass membrane protein</topology>
    </subcellularLocation>
    <subcellularLocation>
        <location evidence="10">Vacuole membrane</location>
    </subcellularLocation>
</comment>
<accession>A0AA48LAM9</accession>
<comment type="similarity">
    <text evidence="2 10">Belongs to the Ca(2+):cation antiporter (CaCA) (TC 2.A.19) family.</text>
</comment>
<keyword evidence="6 10" id="KW-0106">Calcium</keyword>
<dbReference type="InterPro" id="IPR004798">
    <property type="entry name" value="CAX-like"/>
</dbReference>
<keyword evidence="4 10" id="KW-0109">Calcium transport</keyword>
<organism evidence="12 13">
    <name type="scientific">Cutaneotrichosporon cavernicola</name>
    <dbReference type="NCBI Taxonomy" id="279322"/>
    <lineage>
        <taxon>Eukaryota</taxon>
        <taxon>Fungi</taxon>
        <taxon>Dikarya</taxon>
        <taxon>Basidiomycota</taxon>
        <taxon>Agaricomycotina</taxon>
        <taxon>Tremellomycetes</taxon>
        <taxon>Trichosporonales</taxon>
        <taxon>Trichosporonaceae</taxon>
        <taxon>Cutaneotrichosporon</taxon>
    </lineage>
</organism>
<feature type="transmembrane region" description="Helical" evidence="10">
    <location>
        <begin position="376"/>
        <end position="395"/>
    </location>
</feature>
<sequence length="396" mass="43204">MPPHESTPLLGDQHTDESDKFNFLKSSRWLVFNSWLNVLLIAVPLCMVAEALHWSAVARFVTSFIAIVPLAKLLGDATEQLSMKMGQTTGGLLNATFGNAVELIVAIAALLQNKLDLVKNSLLGSVLSNLLLVLGMSFFASGFYFYESTFQVTAAQASSSLLTLSCITLIIPAAYHASEAEGDIKSGWFFNHAPGAEPDPSSNLLLLSRGTSLMLLGTYIAYLIFQLRTHSGLFQAEEEEEEIPEMDKYSAGLWLLIVTVITAFAADILVGSIDETAEQWHLPPRFIGIILLPLVGNAAEHVTSVWMACKGKMELTIGVAVGSSIQIAAGMIPLLVLIAWPFARDLTLSFHNFDTIVMFVSVMLVNLLLQDGRTNWLEGLMLMILYFVIALSYIVG</sequence>
<keyword evidence="5 10" id="KW-0812">Transmembrane</keyword>
<feature type="transmembrane region" description="Helical" evidence="10">
    <location>
        <begin position="92"/>
        <end position="111"/>
    </location>
</feature>
<evidence type="ECO:0000256" key="5">
    <source>
        <dbReference type="ARBA" id="ARBA00022692"/>
    </source>
</evidence>
<evidence type="ECO:0000256" key="3">
    <source>
        <dbReference type="ARBA" id="ARBA00022448"/>
    </source>
</evidence>
<evidence type="ECO:0000256" key="7">
    <source>
        <dbReference type="ARBA" id="ARBA00022989"/>
    </source>
</evidence>
<dbReference type="InterPro" id="IPR004837">
    <property type="entry name" value="NaCa_Exmemb"/>
</dbReference>
<evidence type="ECO:0000256" key="10">
    <source>
        <dbReference type="RuleBase" id="RU365028"/>
    </source>
</evidence>
<evidence type="ECO:0000256" key="1">
    <source>
        <dbReference type="ARBA" id="ARBA00004127"/>
    </source>
</evidence>
<feature type="transmembrane region" description="Helical" evidence="10">
    <location>
        <begin position="158"/>
        <end position="177"/>
    </location>
</feature>
<name>A0AA48LAM9_9TREE</name>
<feature type="transmembrane region" description="Helical" evidence="10">
    <location>
        <begin position="123"/>
        <end position="146"/>
    </location>
</feature>
<dbReference type="GO" id="GO:0000329">
    <property type="term" value="C:fungal-type vacuole membrane"/>
    <property type="evidence" value="ECO:0007669"/>
    <property type="project" value="TreeGrafter"/>
</dbReference>
<dbReference type="GO" id="GO:0006874">
    <property type="term" value="P:intracellular calcium ion homeostasis"/>
    <property type="evidence" value="ECO:0007669"/>
    <property type="project" value="TreeGrafter"/>
</dbReference>
<keyword evidence="7 10" id="KW-1133">Transmembrane helix</keyword>
<evidence type="ECO:0000313" key="13">
    <source>
        <dbReference type="Proteomes" id="UP001233271"/>
    </source>
</evidence>
<dbReference type="PANTHER" id="PTHR31503:SF22">
    <property type="entry name" value="VACUOLAR CALCIUM ION TRANSPORTER"/>
    <property type="match status" value="1"/>
</dbReference>
<protein>
    <recommendedName>
        <fullName evidence="10">Vacuolar calcium ion transporter</fullName>
    </recommendedName>
</protein>
<dbReference type="Proteomes" id="UP001233271">
    <property type="component" value="Chromosome 7b"/>
</dbReference>
<dbReference type="KEGG" id="ccac:CcaHIS019_0705270"/>
<reference evidence="12" key="1">
    <citation type="journal article" date="2023" name="BMC Genomics">
        <title>Chromosome-level genome assemblies of Cutaneotrichosporon spp. (Trichosporonales, Basidiomycota) reveal imbalanced evolution between nucleotide sequences and chromosome synteny.</title>
        <authorList>
            <person name="Kobayashi Y."/>
            <person name="Kayamori A."/>
            <person name="Aoki K."/>
            <person name="Shiwa Y."/>
            <person name="Matsutani M."/>
            <person name="Fujita N."/>
            <person name="Sugita T."/>
            <person name="Iwasaki W."/>
            <person name="Tanaka N."/>
            <person name="Takashima M."/>
        </authorList>
    </citation>
    <scope>NUCLEOTIDE SEQUENCE</scope>
    <source>
        <strain evidence="12">HIS019</strain>
    </source>
</reference>
<gene>
    <name evidence="12" type="ORF">CcaverHIS019_0705270</name>
</gene>
<comment type="function">
    <text evidence="10">Has a role in promoting intracellular calcium ion sequestration via the exchange of calcium ions for hydrogen ions across the vacuolar membrane. Involved also in manganese ion homeostasis via its uptake into the vacuole.</text>
</comment>
<dbReference type="NCBIfam" id="TIGR00846">
    <property type="entry name" value="caca2"/>
    <property type="match status" value="1"/>
</dbReference>
<evidence type="ECO:0000313" key="12">
    <source>
        <dbReference type="EMBL" id="BEI94946.1"/>
    </source>
</evidence>
<feature type="transmembrane region" description="Helical" evidence="10">
    <location>
        <begin position="315"/>
        <end position="343"/>
    </location>
</feature>
<dbReference type="Gene3D" id="1.20.1420.30">
    <property type="entry name" value="NCX, central ion-binding region"/>
    <property type="match status" value="1"/>
</dbReference>
<feature type="domain" description="Sodium/calcium exchanger membrane region" evidence="11">
    <location>
        <begin position="253"/>
        <end position="391"/>
    </location>
</feature>
<dbReference type="AlphaFoldDB" id="A0AA48LAM9"/>
<feature type="transmembrane region" description="Helical" evidence="10">
    <location>
        <begin position="285"/>
        <end position="308"/>
    </location>
</feature>
<keyword evidence="10" id="KW-0050">Antiport</keyword>
<dbReference type="PANTHER" id="PTHR31503">
    <property type="entry name" value="VACUOLAR CALCIUM ION TRANSPORTER"/>
    <property type="match status" value="1"/>
</dbReference>
<keyword evidence="9 10" id="KW-0472">Membrane</keyword>
<evidence type="ECO:0000256" key="8">
    <source>
        <dbReference type="ARBA" id="ARBA00023065"/>
    </source>
</evidence>
<keyword evidence="8 10" id="KW-0406">Ion transport</keyword>
<proteinExistence type="inferred from homology"/>
<evidence type="ECO:0000256" key="2">
    <source>
        <dbReference type="ARBA" id="ARBA00008170"/>
    </source>
</evidence>
<comment type="caution">
    <text evidence="10">Lacks conserved residue(s) required for the propagation of feature annotation.</text>
</comment>
<feature type="domain" description="Sodium/calcium exchanger membrane region" evidence="11">
    <location>
        <begin position="56"/>
        <end position="227"/>
    </location>
</feature>
<dbReference type="Pfam" id="PF01699">
    <property type="entry name" value="Na_Ca_ex"/>
    <property type="match status" value="2"/>
</dbReference>
<dbReference type="InterPro" id="IPR044880">
    <property type="entry name" value="NCX_ion-bd_dom_sf"/>
</dbReference>
<dbReference type="NCBIfam" id="TIGR00378">
    <property type="entry name" value="cax"/>
    <property type="match status" value="1"/>
</dbReference>
<evidence type="ECO:0000256" key="4">
    <source>
        <dbReference type="ARBA" id="ARBA00022568"/>
    </source>
</evidence>
<evidence type="ECO:0000259" key="11">
    <source>
        <dbReference type="Pfam" id="PF01699"/>
    </source>
</evidence>
<feature type="transmembrane region" description="Helical" evidence="10">
    <location>
        <begin position="253"/>
        <end position="273"/>
    </location>
</feature>
<dbReference type="EMBL" id="AP028219">
    <property type="protein sequence ID" value="BEI94946.1"/>
    <property type="molecule type" value="Genomic_DNA"/>
</dbReference>
<dbReference type="InterPro" id="IPR004713">
    <property type="entry name" value="CaH_exchang"/>
</dbReference>
<evidence type="ECO:0000256" key="9">
    <source>
        <dbReference type="ARBA" id="ARBA00023136"/>
    </source>
</evidence>
<feature type="transmembrane region" description="Helical" evidence="10">
    <location>
        <begin position="349"/>
        <end position="369"/>
    </location>
</feature>
<keyword evidence="10" id="KW-0926">Vacuole</keyword>
<keyword evidence="13" id="KW-1185">Reference proteome</keyword>
<dbReference type="GO" id="GO:0012505">
    <property type="term" value="C:endomembrane system"/>
    <property type="evidence" value="ECO:0007669"/>
    <property type="project" value="UniProtKB-SubCell"/>
</dbReference>
<dbReference type="GeneID" id="85498816"/>
<feature type="transmembrane region" description="Helical" evidence="10">
    <location>
        <begin position="204"/>
        <end position="225"/>
    </location>
</feature>